<accession>A0A2U1JW28</accession>
<comment type="caution">
    <text evidence="6">The sequence shown here is derived from an EMBL/GenBank/DDBJ whole genome shotgun (WGS) entry which is preliminary data.</text>
</comment>
<keyword evidence="6" id="KW-0223">Dioxygenase</keyword>
<dbReference type="PANTHER" id="PTHR10543:SF89">
    <property type="entry name" value="CAROTENOID 9,10(9',10')-CLEAVAGE DIOXYGENASE 1"/>
    <property type="match status" value="1"/>
</dbReference>
<feature type="binding site" evidence="5">
    <location>
        <position position="292"/>
    </location>
    <ligand>
        <name>Fe cation</name>
        <dbReference type="ChEBI" id="CHEBI:24875"/>
        <note>catalytic</note>
    </ligand>
</feature>
<dbReference type="GO" id="GO:0046872">
    <property type="term" value="F:metal ion binding"/>
    <property type="evidence" value="ECO:0007669"/>
    <property type="project" value="UniProtKB-KW"/>
</dbReference>
<dbReference type="Pfam" id="PF03055">
    <property type="entry name" value="RPE65"/>
    <property type="match status" value="1"/>
</dbReference>
<dbReference type="GO" id="GO:0016121">
    <property type="term" value="P:carotene catabolic process"/>
    <property type="evidence" value="ECO:0007669"/>
    <property type="project" value="TreeGrafter"/>
</dbReference>
<protein>
    <submittedName>
        <fullName evidence="6">9-cis-epoxycarotenoid dioxygenase</fullName>
    </submittedName>
</protein>
<proteinExistence type="inferred from homology"/>
<evidence type="ECO:0000256" key="2">
    <source>
        <dbReference type="ARBA" id="ARBA00022723"/>
    </source>
</evidence>
<gene>
    <name evidence="6" type="ORF">DCC39_13055</name>
</gene>
<evidence type="ECO:0000256" key="4">
    <source>
        <dbReference type="ARBA" id="ARBA00023004"/>
    </source>
</evidence>
<dbReference type="Proteomes" id="UP000245998">
    <property type="component" value="Unassembled WGS sequence"/>
</dbReference>
<feature type="binding site" evidence="5">
    <location>
        <position position="228"/>
    </location>
    <ligand>
        <name>Fe cation</name>
        <dbReference type="ChEBI" id="CHEBI:24875"/>
        <note>catalytic</note>
    </ligand>
</feature>
<name>A0A2U1JW28_9BACI</name>
<dbReference type="GO" id="GO:0010436">
    <property type="term" value="F:carotenoid dioxygenase activity"/>
    <property type="evidence" value="ECO:0007669"/>
    <property type="project" value="TreeGrafter"/>
</dbReference>
<evidence type="ECO:0000256" key="3">
    <source>
        <dbReference type="ARBA" id="ARBA00023002"/>
    </source>
</evidence>
<comment type="cofactor">
    <cofactor evidence="5">
        <name>Fe(2+)</name>
        <dbReference type="ChEBI" id="CHEBI:29033"/>
    </cofactor>
    <text evidence="5">Binds 1 Fe(2+) ion per subunit.</text>
</comment>
<feature type="binding site" evidence="5">
    <location>
        <position position="180"/>
    </location>
    <ligand>
        <name>Fe cation</name>
        <dbReference type="ChEBI" id="CHEBI:24875"/>
        <note>catalytic</note>
    </ligand>
</feature>
<dbReference type="PANTHER" id="PTHR10543">
    <property type="entry name" value="BETA-CAROTENE DIOXYGENASE"/>
    <property type="match status" value="1"/>
</dbReference>
<evidence type="ECO:0000256" key="1">
    <source>
        <dbReference type="ARBA" id="ARBA00006787"/>
    </source>
</evidence>
<keyword evidence="3" id="KW-0560">Oxidoreductase</keyword>
<organism evidence="6 7">
    <name type="scientific">Pueribacillus theae</name>
    <dbReference type="NCBI Taxonomy" id="2171751"/>
    <lineage>
        <taxon>Bacteria</taxon>
        <taxon>Bacillati</taxon>
        <taxon>Bacillota</taxon>
        <taxon>Bacilli</taxon>
        <taxon>Bacillales</taxon>
        <taxon>Bacillaceae</taxon>
        <taxon>Pueribacillus</taxon>
    </lineage>
</organism>
<dbReference type="OrthoDB" id="6636843at2"/>
<keyword evidence="7" id="KW-1185">Reference proteome</keyword>
<evidence type="ECO:0000313" key="6">
    <source>
        <dbReference type="EMBL" id="PWA09421.1"/>
    </source>
</evidence>
<keyword evidence="2 5" id="KW-0479">Metal-binding</keyword>
<comment type="similarity">
    <text evidence="1">Belongs to the carotenoid oxygenase family.</text>
</comment>
<evidence type="ECO:0000256" key="5">
    <source>
        <dbReference type="PIRSR" id="PIRSR604294-1"/>
    </source>
</evidence>
<feature type="binding site" evidence="5">
    <location>
        <position position="473"/>
    </location>
    <ligand>
        <name>Fe cation</name>
        <dbReference type="ChEBI" id="CHEBI:24875"/>
        <note>catalytic</note>
    </ligand>
</feature>
<dbReference type="AlphaFoldDB" id="A0A2U1JW28"/>
<dbReference type="EMBL" id="QCZG01000029">
    <property type="protein sequence ID" value="PWA09421.1"/>
    <property type="molecule type" value="Genomic_DNA"/>
</dbReference>
<sequence length="485" mass="55622">MDPAKRKGEIHMSTPKTETNPYLSDILYSPNDQEITVDELTVLEGEVPSDFNGAYVRNGPNPKYDPIGRHHWFDGDGMLHAVYIKDGKVGYRNRYIQTKGLQHEKEAGKSLWVGLMENPSQNPKFEPLKNTSNTDVVFHNNNLISLWYISGEPYRVDAKTLETIGVEDFGGKLKNNVSAHSKVDENTGEFIFFDYGNTYPYMMYGVVSADGKSLHSVPIELPGPRLPHDMWISENYSILMDLPLFNDPEALKNGRYKLGYFDELPSRFGVIPRYGNSNDIRWFEAKPCYIYHSINAWEEGDELVLIGCRVENPLPPVKKGASEIERMLQLMRNEFTLYYWRFNLKTGAVKEGVLDDLNTEFPIINLDYLGRKGRYCYNVHLDISYTLNFDGLVKYDTWTGQSQKYMFGPHQYGNEAAFAPRINAKSEDDGYVITYIYDKEKDLSELIIIDAQNFELGPIARVAIPQRVPMGFHATWVNGKNLYKK</sequence>
<evidence type="ECO:0000313" key="7">
    <source>
        <dbReference type="Proteomes" id="UP000245998"/>
    </source>
</evidence>
<dbReference type="InterPro" id="IPR004294">
    <property type="entry name" value="Carotenoid_Oase"/>
</dbReference>
<keyword evidence="4 5" id="KW-0408">Iron</keyword>
<reference evidence="6 7" key="1">
    <citation type="submission" date="2018-04" db="EMBL/GenBank/DDBJ databases">
        <title>Camelliibacillus theae gen. nov., sp. nov., isolated from Pu'er tea.</title>
        <authorList>
            <person name="Niu L."/>
        </authorList>
    </citation>
    <scope>NUCLEOTIDE SEQUENCE [LARGE SCALE GENOMIC DNA]</scope>
    <source>
        <strain evidence="6 7">T8</strain>
    </source>
</reference>